<organism evidence="2 3">
    <name type="scientific">Brumicola blandensis</name>
    <dbReference type="NCBI Taxonomy" id="3075611"/>
    <lineage>
        <taxon>Bacteria</taxon>
        <taxon>Pseudomonadati</taxon>
        <taxon>Pseudomonadota</taxon>
        <taxon>Gammaproteobacteria</taxon>
        <taxon>Alteromonadales</taxon>
        <taxon>Alteromonadaceae</taxon>
        <taxon>Brumicola</taxon>
    </lineage>
</organism>
<gene>
    <name evidence="2" type="ORF">RM544_12565</name>
</gene>
<dbReference type="Proteomes" id="UP001249020">
    <property type="component" value="Unassembled WGS sequence"/>
</dbReference>
<dbReference type="EMBL" id="JAVRIE010000005">
    <property type="protein sequence ID" value="MDT0583376.1"/>
    <property type="molecule type" value="Genomic_DNA"/>
</dbReference>
<evidence type="ECO:0000259" key="1">
    <source>
        <dbReference type="PROSITE" id="PS51192"/>
    </source>
</evidence>
<protein>
    <submittedName>
        <fullName evidence="2">DEAD/DEAH box helicase family protein</fullName>
    </submittedName>
</protein>
<evidence type="ECO:0000313" key="2">
    <source>
        <dbReference type="EMBL" id="MDT0583376.1"/>
    </source>
</evidence>
<keyword evidence="2" id="KW-0547">Nucleotide-binding</keyword>
<dbReference type="GO" id="GO:0016887">
    <property type="term" value="F:ATP hydrolysis activity"/>
    <property type="evidence" value="ECO:0007669"/>
    <property type="project" value="TreeGrafter"/>
</dbReference>
<sequence>MAFKKRTNRVTASASPDQLFRELPRRKYPDVLPHQKSIMQLYAEEAENVPDVALQLPTGSGKTLVGLLIAEWRRRKYGEKVVYICPTKQLVNQAVEQADARYGLSVLGFTGKAKDYDPSDVAKYKQGQSVAVTTYSSVFNTNPFFENPDIIIIDDAHAAENYVSKLWSLEIERLNTSHKAAFDAICGLIRPYLNPTNFSRLTGSWESPLDKTWTDKIPVPVFEQFRSDLIGILDEYTSSSALKFAWSMLRGNLDACSMYLSTKGILIRPLLPPTWAHAPFTGAKQRIYMSATLGEGGDLERLVGRKNIHRLAIPEGWDVQGVGRRFFIFPSLSLKEDKCVDLTIELFNNSSRSLVLVPNDSLSEQVKSAINDKTSLKVFGSEDIEESKQTFIDTDGAVAVVANRYDGIDFPGDECRLLVIEGLPKTVNAQEQFLMSRIGANVLFNERIQTRVIQAIGRCTRSLEDYSTVVVMGSELVDFLADTKRRNYFHPELQAELEFGVDQSIDSTFDDLKENYDIFIKNGEDWEDVNAEIVDIRSGKTKAKFPGIGELEQCVSREIDYVQALWSSDFETALDNAEQILGILKSSELRGYRALWEYLAGSAAYLADKNQFDGYKIKVRDHYNRAKQAAKDIPWLIGLHRYASVPVDSTEQDVSNSRLICQVEGIESLLNSMGNMHDRNLIKREKKIREGLNSSNQFEEAHRLLGEHIGFNAYKVEEDASPDPWWQIQDICFVFEDHANAETDTFSANKARQVHTHPNWIRANVDSCKSDSVTILPVLVSPVTKMKVGAEPHLKNVAFWSLNEFKAWAERVLDFIRRVRPSFQEAGDLAWRAEVAQMLVEAQLDVNSIKTMFESNLCAKHLETVE</sequence>
<dbReference type="InterPro" id="IPR014001">
    <property type="entry name" value="Helicase_ATP-bd"/>
</dbReference>
<dbReference type="SMART" id="SM00491">
    <property type="entry name" value="HELICc2"/>
    <property type="match status" value="1"/>
</dbReference>
<accession>A0AAW8R262</accession>
<evidence type="ECO:0000313" key="3">
    <source>
        <dbReference type="Proteomes" id="UP001249020"/>
    </source>
</evidence>
<reference evidence="2 3" key="1">
    <citation type="submission" date="2023-09" db="EMBL/GenBank/DDBJ databases">
        <authorList>
            <person name="Rey-Velasco X."/>
        </authorList>
    </citation>
    <scope>NUCLEOTIDE SEQUENCE [LARGE SCALE GENOMIC DNA]</scope>
    <source>
        <strain evidence="2 3">W409</strain>
    </source>
</reference>
<name>A0AAW8R262_9ALTE</name>
<dbReference type="Pfam" id="PF00270">
    <property type="entry name" value="DEAD"/>
    <property type="match status" value="1"/>
</dbReference>
<dbReference type="GO" id="GO:0006139">
    <property type="term" value="P:nucleobase-containing compound metabolic process"/>
    <property type="evidence" value="ECO:0007669"/>
    <property type="project" value="InterPro"/>
</dbReference>
<dbReference type="InterPro" id="IPR052511">
    <property type="entry name" value="ATP-dep_Helicase"/>
</dbReference>
<dbReference type="AlphaFoldDB" id="A0AAW8R262"/>
<feature type="domain" description="Helicase ATP-binding" evidence="1">
    <location>
        <begin position="43"/>
        <end position="311"/>
    </location>
</feature>
<dbReference type="InterPro" id="IPR006555">
    <property type="entry name" value="ATP-dep_Helicase_C"/>
</dbReference>
<keyword evidence="2" id="KW-0067">ATP-binding</keyword>
<dbReference type="SUPFAM" id="SSF52540">
    <property type="entry name" value="P-loop containing nucleoside triphosphate hydrolases"/>
    <property type="match status" value="2"/>
</dbReference>
<comment type="caution">
    <text evidence="2">The sequence shown here is derived from an EMBL/GenBank/DDBJ whole genome shotgun (WGS) entry which is preliminary data.</text>
</comment>
<proteinExistence type="predicted"/>
<dbReference type="Gene3D" id="3.40.50.300">
    <property type="entry name" value="P-loop containing nucleotide triphosphate hydrolases"/>
    <property type="match status" value="2"/>
</dbReference>
<dbReference type="RefSeq" id="WP_311362151.1">
    <property type="nucleotide sequence ID" value="NZ_JAVRIE010000005.1"/>
</dbReference>
<dbReference type="GO" id="GO:0003677">
    <property type="term" value="F:DNA binding"/>
    <property type="evidence" value="ECO:0007669"/>
    <property type="project" value="TreeGrafter"/>
</dbReference>
<dbReference type="InterPro" id="IPR027417">
    <property type="entry name" value="P-loop_NTPase"/>
</dbReference>
<dbReference type="GO" id="GO:0004386">
    <property type="term" value="F:helicase activity"/>
    <property type="evidence" value="ECO:0007669"/>
    <property type="project" value="UniProtKB-KW"/>
</dbReference>
<dbReference type="CDD" id="cd00046">
    <property type="entry name" value="SF2-N"/>
    <property type="match status" value="1"/>
</dbReference>
<dbReference type="SMART" id="SM00487">
    <property type="entry name" value="DEXDc"/>
    <property type="match status" value="1"/>
</dbReference>
<keyword evidence="2" id="KW-0347">Helicase</keyword>
<dbReference type="PANTHER" id="PTHR47962">
    <property type="entry name" value="ATP-DEPENDENT HELICASE LHR-RELATED-RELATED"/>
    <property type="match status" value="1"/>
</dbReference>
<dbReference type="InterPro" id="IPR011545">
    <property type="entry name" value="DEAD/DEAH_box_helicase_dom"/>
</dbReference>
<dbReference type="PANTHER" id="PTHR47962:SF5">
    <property type="entry name" value="ATP-DEPENDENT HELICASE LHR-RELATED"/>
    <property type="match status" value="1"/>
</dbReference>
<dbReference type="Pfam" id="PF13307">
    <property type="entry name" value="Helicase_C_2"/>
    <property type="match status" value="1"/>
</dbReference>
<dbReference type="GO" id="GO:0005524">
    <property type="term" value="F:ATP binding"/>
    <property type="evidence" value="ECO:0007669"/>
    <property type="project" value="InterPro"/>
</dbReference>
<keyword evidence="3" id="KW-1185">Reference proteome</keyword>
<dbReference type="PROSITE" id="PS51192">
    <property type="entry name" value="HELICASE_ATP_BIND_1"/>
    <property type="match status" value="1"/>
</dbReference>
<keyword evidence="2" id="KW-0378">Hydrolase</keyword>